<evidence type="ECO:0000313" key="3">
    <source>
        <dbReference type="Proteomes" id="UP000002493"/>
    </source>
</evidence>
<gene>
    <name evidence="2" type="ordered locus">VP0440</name>
</gene>
<evidence type="ECO:0000256" key="1">
    <source>
        <dbReference type="SAM" id="Phobius"/>
    </source>
</evidence>
<accession>Q87SI3</accession>
<dbReference type="KEGG" id="vpa:VP0440"/>
<keyword evidence="1" id="KW-0812">Transmembrane</keyword>
<proteinExistence type="predicted"/>
<evidence type="ECO:0000313" key="2">
    <source>
        <dbReference type="EMBL" id="BAC58703.1"/>
    </source>
</evidence>
<keyword evidence="1" id="KW-1133">Transmembrane helix</keyword>
<protein>
    <submittedName>
        <fullName evidence="2">Uncharacterized protein</fullName>
    </submittedName>
</protein>
<organism evidence="2 3">
    <name type="scientific">Vibrio parahaemolyticus serotype O3:K6 (strain RIMD 2210633)</name>
    <dbReference type="NCBI Taxonomy" id="223926"/>
    <lineage>
        <taxon>Bacteria</taxon>
        <taxon>Pseudomonadati</taxon>
        <taxon>Pseudomonadota</taxon>
        <taxon>Gammaproteobacteria</taxon>
        <taxon>Vibrionales</taxon>
        <taxon>Vibrionaceae</taxon>
        <taxon>Vibrio</taxon>
    </lineage>
</organism>
<dbReference type="EMBL" id="BA000031">
    <property type="protein sequence ID" value="BAC58703.1"/>
    <property type="molecule type" value="Genomic_DNA"/>
</dbReference>
<dbReference type="HOGENOM" id="CLU_1834346_0_0_6"/>
<dbReference type="Proteomes" id="UP000002493">
    <property type="component" value="Chromosome 1"/>
</dbReference>
<feature type="transmembrane region" description="Helical" evidence="1">
    <location>
        <begin position="15"/>
        <end position="35"/>
    </location>
</feature>
<sequence>MLSVTVSLARLWNTMSLYVLLYVQLVTLLVTLVALNVRKLVYVKHVVVHSSLSVNFLLPEIMLSRIILGLCTKSSAICRAFCFLLSDKTSVLSGYLRTLPLNIHATFYEGFVAIFTLSLCYKSLNLRVSDFCHLLKTYSV</sequence>
<reference evidence="2 3" key="1">
    <citation type="journal article" date="2003" name="Lancet">
        <title>Genome sequence of Vibrio parahaemolyticus: a pathogenic mechanism distinct from that of V. cholerae.</title>
        <authorList>
            <person name="Makino K."/>
            <person name="Oshima K."/>
            <person name="Kurokawa K."/>
            <person name="Yokoyama K."/>
            <person name="Uda T."/>
            <person name="Tagomori K."/>
            <person name="Iijima Y."/>
            <person name="Najima M."/>
            <person name="Nakano M."/>
            <person name="Yamashita A."/>
            <person name="Kubota Y."/>
            <person name="Kimura S."/>
            <person name="Yasunaga T."/>
            <person name="Honda T."/>
            <person name="Shinagawa H."/>
            <person name="Hattori M."/>
            <person name="Iida T."/>
        </authorList>
    </citation>
    <scope>NUCLEOTIDE SEQUENCE [LARGE SCALE GENOMIC DNA]</scope>
    <source>
        <strain evidence="3">RIMD 2210633</strain>
    </source>
</reference>
<dbReference type="AlphaFoldDB" id="Q87SI3"/>
<name>Q87SI3_VIBPA</name>
<keyword evidence="1" id="KW-0472">Membrane</keyword>